<dbReference type="GO" id="GO:0016780">
    <property type="term" value="F:phosphotransferase activity, for other substituted phosphate groups"/>
    <property type="evidence" value="ECO:0007669"/>
    <property type="project" value="InterPro"/>
</dbReference>
<feature type="transmembrane region" description="Helical" evidence="3">
    <location>
        <begin position="32"/>
        <end position="49"/>
    </location>
</feature>
<dbReference type="InterPro" id="IPR048254">
    <property type="entry name" value="CDP_ALCOHOL_P_TRANSF_CS"/>
</dbReference>
<dbReference type="GO" id="GO:0008654">
    <property type="term" value="P:phospholipid biosynthetic process"/>
    <property type="evidence" value="ECO:0007669"/>
    <property type="project" value="InterPro"/>
</dbReference>
<keyword evidence="1 2" id="KW-0808">Transferase</keyword>
<feature type="transmembrane region" description="Helical" evidence="3">
    <location>
        <begin position="153"/>
        <end position="177"/>
    </location>
</feature>
<evidence type="ECO:0000313" key="4">
    <source>
        <dbReference type="EMBL" id="SNZ07072.1"/>
    </source>
</evidence>
<dbReference type="OrthoDB" id="9785831at2"/>
<evidence type="ECO:0000256" key="3">
    <source>
        <dbReference type="SAM" id="Phobius"/>
    </source>
</evidence>
<proteinExistence type="inferred from homology"/>
<dbReference type="RefSeq" id="WP_097000075.1">
    <property type="nucleotide sequence ID" value="NZ_OBEI01000002.1"/>
</dbReference>
<dbReference type="EMBL" id="OBEI01000002">
    <property type="protein sequence ID" value="SNZ07072.1"/>
    <property type="molecule type" value="Genomic_DNA"/>
</dbReference>
<evidence type="ECO:0000256" key="1">
    <source>
        <dbReference type="ARBA" id="ARBA00022679"/>
    </source>
</evidence>
<keyword evidence="3" id="KW-1133">Transmembrane helix</keyword>
<keyword evidence="3" id="KW-0812">Transmembrane</keyword>
<name>A0A285NC47_9AQUI</name>
<evidence type="ECO:0000313" key="5">
    <source>
        <dbReference type="Proteomes" id="UP000219036"/>
    </source>
</evidence>
<organism evidence="4 5">
    <name type="scientific">Persephonella hydrogeniphila</name>
    <dbReference type="NCBI Taxonomy" id="198703"/>
    <lineage>
        <taxon>Bacteria</taxon>
        <taxon>Pseudomonadati</taxon>
        <taxon>Aquificota</taxon>
        <taxon>Aquificia</taxon>
        <taxon>Aquificales</taxon>
        <taxon>Hydrogenothermaceae</taxon>
        <taxon>Persephonella</taxon>
    </lineage>
</organism>
<dbReference type="Pfam" id="PF01066">
    <property type="entry name" value="CDP-OH_P_transf"/>
    <property type="match status" value="1"/>
</dbReference>
<sequence length="191" mass="21100">MSQIIKQLKPVFEELFSPVVSFLNKIGITPNFLTFSGIIFVLASSYFIYTGEFLTGGILLLIGNLCDALDGTLARKFNKESKFGAFLDSVIDRFSDFLPVIAIGLYLKEDDTVLLLSIFAVLFSFMVSYTRARAEGLGIDCKVGIMERAERSVVLILSLIFDFIVAGLLIIAIGALITTLQRIVCVYKKSD</sequence>
<dbReference type="InterPro" id="IPR000462">
    <property type="entry name" value="CDP-OH_P_trans"/>
</dbReference>
<dbReference type="InterPro" id="IPR043130">
    <property type="entry name" value="CDP-OH_PTrfase_TM_dom"/>
</dbReference>
<dbReference type="Proteomes" id="UP000219036">
    <property type="component" value="Unassembled WGS sequence"/>
</dbReference>
<dbReference type="PROSITE" id="PS00379">
    <property type="entry name" value="CDP_ALCOHOL_P_TRANSF"/>
    <property type="match status" value="1"/>
</dbReference>
<protein>
    <submittedName>
        <fullName evidence="4">CDP-diacylglycerol--glycerol-3-phosphate 3-phosphatidyltransferase</fullName>
    </submittedName>
</protein>
<dbReference type="Gene3D" id="1.20.120.1760">
    <property type="match status" value="1"/>
</dbReference>
<dbReference type="GO" id="GO:0016020">
    <property type="term" value="C:membrane"/>
    <property type="evidence" value="ECO:0007669"/>
    <property type="project" value="InterPro"/>
</dbReference>
<evidence type="ECO:0000256" key="2">
    <source>
        <dbReference type="RuleBase" id="RU003750"/>
    </source>
</evidence>
<keyword evidence="3" id="KW-0472">Membrane</keyword>
<accession>A0A285NC47</accession>
<keyword evidence="5" id="KW-1185">Reference proteome</keyword>
<dbReference type="AlphaFoldDB" id="A0A285NC47"/>
<feature type="transmembrane region" description="Helical" evidence="3">
    <location>
        <begin position="113"/>
        <end position="132"/>
    </location>
</feature>
<comment type="similarity">
    <text evidence="2">Belongs to the CDP-alcohol phosphatidyltransferase class-I family.</text>
</comment>
<reference evidence="5" key="1">
    <citation type="submission" date="2017-09" db="EMBL/GenBank/DDBJ databases">
        <authorList>
            <person name="Varghese N."/>
            <person name="Submissions S."/>
        </authorList>
    </citation>
    <scope>NUCLEOTIDE SEQUENCE [LARGE SCALE GENOMIC DNA]</scope>
    <source>
        <strain evidence="5">DSM 15103</strain>
    </source>
</reference>
<gene>
    <name evidence="4" type="ORF">SAMN06265182_0906</name>
</gene>